<gene>
    <name evidence="2" type="ORF">SOCE836_065540</name>
</gene>
<feature type="compositionally biased region" description="Basic residues" evidence="1">
    <location>
        <begin position="12"/>
        <end position="26"/>
    </location>
</feature>
<feature type="compositionally biased region" description="Basic and acidic residues" evidence="1">
    <location>
        <begin position="306"/>
        <end position="322"/>
    </location>
</feature>
<proteinExistence type="predicted"/>
<feature type="compositionally biased region" description="Basic and acidic residues" evidence="1">
    <location>
        <begin position="329"/>
        <end position="371"/>
    </location>
</feature>
<evidence type="ECO:0000313" key="2">
    <source>
        <dbReference type="EMBL" id="AUX34381.1"/>
    </source>
</evidence>
<name>A0A4P2QW68_SORCE</name>
<evidence type="ECO:0000256" key="1">
    <source>
        <dbReference type="SAM" id="MobiDB-lite"/>
    </source>
</evidence>
<feature type="region of interest" description="Disordered" evidence="1">
    <location>
        <begin position="462"/>
        <end position="509"/>
    </location>
</feature>
<feature type="compositionally biased region" description="Basic and acidic residues" evidence="1">
    <location>
        <begin position="485"/>
        <end position="509"/>
    </location>
</feature>
<accession>A0A4P2QW68</accession>
<dbReference type="EMBL" id="CP012672">
    <property type="protein sequence ID" value="AUX34381.1"/>
    <property type="molecule type" value="Genomic_DNA"/>
</dbReference>
<protein>
    <submittedName>
        <fullName evidence="2">Uncharacterized protein</fullName>
    </submittedName>
</protein>
<reference evidence="2 3" key="1">
    <citation type="submission" date="2015-09" db="EMBL/GenBank/DDBJ databases">
        <title>Sorangium comparison.</title>
        <authorList>
            <person name="Zaburannyi N."/>
            <person name="Bunk B."/>
            <person name="Overmann J."/>
            <person name="Mueller R."/>
        </authorList>
    </citation>
    <scope>NUCLEOTIDE SEQUENCE [LARGE SCALE GENOMIC DNA]</scope>
    <source>
        <strain evidence="2 3">So ce836</strain>
    </source>
</reference>
<feature type="compositionally biased region" description="Basic and acidic residues" evidence="1">
    <location>
        <begin position="463"/>
        <end position="476"/>
    </location>
</feature>
<feature type="region of interest" description="Disordered" evidence="1">
    <location>
        <begin position="1"/>
        <end position="53"/>
    </location>
</feature>
<feature type="region of interest" description="Disordered" evidence="1">
    <location>
        <begin position="297"/>
        <end position="371"/>
    </location>
</feature>
<sequence length="540" mass="61054">MLGAGSFERSAGARKSRRCCPPRRSSRGSIQLAAAGTPRAEKSILPGASRQPPGWISILPEPLDSLQVEFQFSPEPLDTLRAENQFSPEPLDTLRAENQFSPEPLDSRRLHRQHQLAHRLARLDRPVRVRGPIQRERRHQRRRQATLFQPAREPVHRLAQDLRLVEQVRQVERQHALVVVAEIERVEARHPEEVDRELRVIRAAALPRQHRVEAVHDELPRRCQVPVALPQRLDPVRVEDHVVALGRVPLRRRPERLAALVDHRVGAEAPRRLDLVRRAHHADHAAAGDLAELHQRAAHAAGGRVHQQDHARPQPHELEQRVIRRHEHRREPRRLLRREPRRQREDLVARNHDARGVAAEADHADDGRPRREIRDALAERGDRARDLEAGRDGPADVLLRRLVEAHTDDAIRVVDARRLHVDQHLAAPGDRVGVLLDAELVVAAGLVDDDLAHGHLLGCRGLTTDRDGERDGDGDGGRGSTPIGFEKERRSGRARDARRTARDALDARTRAARPWPRGFCLTGRGRLALLADGHVARTPR</sequence>
<dbReference type="Proteomes" id="UP000295497">
    <property type="component" value="Chromosome"/>
</dbReference>
<organism evidence="2 3">
    <name type="scientific">Sorangium cellulosum</name>
    <name type="common">Polyangium cellulosum</name>
    <dbReference type="NCBI Taxonomy" id="56"/>
    <lineage>
        <taxon>Bacteria</taxon>
        <taxon>Pseudomonadati</taxon>
        <taxon>Myxococcota</taxon>
        <taxon>Polyangia</taxon>
        <taxon>Polyangiales</taxon>
        <taxon>Polyangiaceae</taxon>
        <taxon>Sorangium</taxon>
    </lineage>
</organism>
<evidence type="ECO:0000313" key="3">
    <source>
        <dbReference type="Proteomes" id="UP000295497"/>
    </source>
</evidence>
<dbReference type="AlphaFoldDB" id="A0A4P2QW68"/>